<dbReference type="Pfam" id="PF12833">
    <property type="entry name" value="HTH_18"/>
    <property type="match status" value="1"/>
</dbReference>
<dbReference type="SUPFAM" id="SSF52317">
    <property type="entry name" value="Class I glutamine amidotransferase-like"/>
    <property type="match status" value="1"/>
</dbReference>
<dbReference type="Proteomes" id="UP000063699">
    <property type="component" value="Chromosome"/>
</dbReference>
<organism evidence="5 6">
    <name type="scientific">Kibdelosporangium phytohabitans</name>
    <dbReference type="NCBI Taxonomy" id="860235"/>
    <lineage>
        <taxon>Bacteria</taxon>
        <taxon>Bacillati</taxon>
        <taxon>Actinomycetota</taxon>
        <taxon>Actinomycetes</taxon>
        <taxon>Pseudonocardiales</taxon>
        <taxon>Pseudonocardiaceae</taxon>
        <taxon>Kibdelosporangium</taxon>
    </lineage>
</organism>
<keyword evidence="1" id="KW-0805">Transcription regulation</keyword>
<keyword evidence="2" id="KW-0238">DNA-binding</keyword>
<dbReference type="KEGG" id="kphy:AOZ06_31810"/>
<dbReference type="PROSITE" id="PS00041">
    <property type="entry name" value="HTH_ARAC_FAMILY_1"/>
    <property type="match status" value="1"/>
</dbReference>
<keyword evidence="3" id="KW-0804">Transcription</keyword>
<dbReference type="InterPro" id="IPR029062">
    <property type="entry name" value="Class_I_gatase-like"/>
</dbReference>
<feature type="domain" description="HTH araC/xylS-type" evidence="4">
    <location>
        <begin position="209"/>
        <end position="307"/>
    </location>
</feature>
<dbReference type="Gene3D" id="1.10.10.60">
    <property type="entry name" value="Homeodomain-like"/>
    <property type="match status" value="1"/>
</dbReference>
<evidence type="ECO:0000259" key="4">
    <source>
        <dbReference type="PROSITE" id="PS01124"/>
    </source>
</evidence>
<dbReference type="CDD" id="cd03137">
    <property type="entry name" value="GATase1_AraC_1"/>
    <property type="match status" value="1"/>
</dbReference>
<dbReference type="InterPro" id="IPR009057">
    <property type="entry name" value="Homeodomain-like_sf"/>
</dbReference>
<sequence>MHVVAVLAVDGVVGLELTIPCQVFGITPGYEVRVCAQRSAAATTAGREDFRVVSRYGLADAEDADTLVVPGADPGLPPNPRVLRLLRAAAARGARVAAICTGAFTLAAAGLLDGRRATTHWMLAGQLAESHPDVTVDPSVLFVDDGQILTSAGVAAGLDLCLHLVRRDRGAAVAAGTARQIVMPPQRSGGQAQFIEHPDPAGADAGDLAPTLRWMRENLTSPMTLADIAAEATMSTRTLSRRFRAQTGTTPSRWLLDHRLQRARELLETTDLAVERVARETGFGSAETLRVHFTEHVGTSPRAYRGTFRAEAARRVP</sequence>
<protein>
    <submittedName>
        <fullName evidence="5">AraC family transcriptional regulator</fullName>
    </submittedName>
</protein>
<dbReference type="GO" id="GO:0043565">
    <property type="term" value="F:sequence-specific DNA binding"/>
    <property type="evidence" value="ECO:0007669"/>
    <property type="project" value="InterPro"/>
</dbReference>
<evidence type="ECO:0000256" key="2">
    <source>
        <dbReference type="ARBA" id="ARBA00023125"/>
    </source>
</evidence>
<dbReference type="PROSITE" id="PS01124">
    <property type="entry name" value="HTH_ARAC_FAMILY_2"/>
    <property type="match status" value="1"/>
</dbReference>
<dbReference type="Gene3D" id="3.40.50.880">
    <property type="match status" value="1"/>
</dbReference>
<dbReference type="GO" id="GO:0003700">
    <property type="term" value="F:DNA-binding transcription factor activity"/>
    <property type="evidence" value="ECO:0007669"/>
    <property type="project" value="InterPro"/>
</dbReference>
<keyword evidence="6" id="KW-1185">Reference proteome</keyword>
<dbReference type="SUPFAM" id="SSF46689">
    <property type="entry name" value="Homeodomain-like"/>
    <property type="match status" value="2"/>
</dbReference>
<dbReference type="EMBL" id="CP012752">
    <property type="protein sequence ID" value="ALG10862.1"/>
    <property type="molecule type" value="Genomic_DNA"/>
</dbReference>
<accession>A0A0N9HUB7</accession>
<evidence type="ECO:0000313" key="5">
    <source>
        <dbReference type="EMBL" id="ALG10862.1"/>
    </source>
</evidence>
<dbReference type="PANTHER" id="PTHR43130">
    <property type="entry name" value="ARAC-FAMILY TRANSCRIPTIONAL REGULATOR"/>
    <property type="match status" value="1"/>
</dbReference>
<dbReference type="Pfam" id="PF01965">
    <property type="entry name" value="DJ-1_PfpI"/>
    <property type="match status" value="1"/>
</dbReference>
<evidence type="ECO:0000313" key="6">
    <source>
        <dbReference type="Proteomes" id="UP000063699"/>
    </source>
</evidence>
<dbReference type="InterPro" id="IPR018062">
    <property type="entry name" value="HTH_AraC-typ_CS"/>
</dbReference>
<dbReference type="InterPro" id="IPR052158">
    <property type="entry name" value="INH-QAR"/>
</dbReference>
<dbReference type="RefSeq" id="WP_054292764.1">
    <property type="nucleotide sequence ID" value="NZ_CP012752.1"/>
</dbReference>
<name>A0A0N9HUB7_9PSEU</name>
<dbReference type="PANTHER" id="PTHR43130:SF3">
    <property type="entry name" value="HTH-TYPE TRANSCRIPTIONAL REGULATOR RV1931C"/>
    <property type="match status" value="1"/>
</dbReference>
<dbReference type="InterPro" id="IPR002818">
    <property type="entry name" value="DJ-1/PfpI"/>
</dbReference>
<evidence type="ECO:0000256" key="3">
    <source>
        <dbReference type="ARBA" id="ARBA00023163"/>
    </source>
</evidence>
<dbReference type="OrthoDB" id="3660033at2"/>
<reference evidence="5 6" key="1">
    <citation type="submission" date="2015-07" db="EMBL/GenBank/DDBJ databases">
        <title>Genome sequencing of Kibdelosporangium phytohabitans.</title>
        <authorList>
            <person name="Qin S."/>
            <person name="Xing K."/>
        </authorList>
    </citation>
    <scope>NUCLEOTIDE SEQUENCE [LARGE SCALE GENOMIC DNA]</scope>
    <source>
        <strain evidence="5 6">KLBMP1111</strain>
    </source>
</reference>
<dbReference type="InterPro" id="IPR018060">
    <property type="entry name" value="HTH_AraC"/>
</dbReference>
<evidence type="ECO:0000256" key="1">
    <source>
        <dbReference type="ARBA" id="ARBA00023015"/>
    </source>
</evidence>
<dbReference type="SMART" id="SM00342">
    <property type="entry name" value="HTH_ARAC"/>
    <property type="match status" value="1"/>
</dbReference>
<proteinExistence type="predicted"/>
<dbReference type="AlphaFoldDB" id="A0A0N9HUB7"/>
<dbReference type="STRING" id="860235.AOZ06_31810"/>
<gene>
    <name evidence="5" type="ORF">AOZ06_31810</name>
</gene>